<dbReference type="KEGG" id="nde:NIDE3764"/>
<dbReference type="EMBL" id="FP929003">
    <property type="protein sequence ID" value="CBK43440.1"/>
    <property type="molecule type" value="Genomic_DNA"/>
</dbReference>
<protein>
    <recommendedName>
        <fullName evidence="2">Transglycosylase SLT domain-containing protein</fullName>
    </recommendedName>
</protein>
<keyword evidence="4" id="KW-1185">Reference proteome</keyword>
<keyword evidence="1" id="KW-0812">Transmembrane</keyword>
<keyword evidence="1" id="KW-0472">Membrane</keyword>
<accession>D8P7U4</accession>
<dbReference type="eggNOG" id="ENOG502ZCB3">
    <property type="taxonomic scope" value="Bacteria"/>
</dbReference>
<dbReference type="HOGENOM" id="CLU_1052397_0_0_0"/>
<evidence type="ECO:0000313" key="3">
    <source>
        <dbReference type="EMBL" id="CBK43440.1"/>
    </source>
</evidence>
<dbReference type="SUPFAM" id="SSF53955">
    <property type="entry name" value="Lysozyme-like"/>
    <property type="match status" value="1"/>
</dbReference>
<gene>
    <name evidence="3" type="ORF">NIDE3764</name>
</gene>
<evidence type="ECO:0000256" key="1">
    <source>
        <dbReference type="SAM" id="Phobius"/>
    </source>
</evidence>
<dbReference type="Gene3D" id="1.10.530.10">
    <property type="match status" value="1"/>
</dbReference>
<feature type="domain" description="Transglycosylase SLT" evidence="2">
    <location>
        <begin position="68"/>
        <end position="125"/>
    </location>
</feature>
<evidence type="ECO:0000259" key="2">
    <source>
        <dbReference type="Pfam" id="PF01464"/>
    </source>
</evidence>
<keyword evidence="1" id="KW-1133">Transmembrane helix</keyword>
<dbReference type="InterPro" id="IPR023346">
    <property type="entry name" value="Lysozyme-like_dom_sf"/>
</dbReference>
<sequence length="253" mass="28710">MRRLPVTARLVVGLSAILLIGAGVNWVYHTIHKPTEMFFALDDALDKHPYETWKEYGPLFRTHSTAVMTPDLLAALAQIESAGNPIARTYWRWRLTWNPLELYRPASSAVGMFQITDATFQEGKRYCIHDHRVVQEGLWNDPHSCWFNSFYSRVLPSHAIELTAALLDRAVANAIGSHRRPHPTFQQKQDLAALIHLCGAGAGHAYVARGFRLAPQQRCGDHSAKTYLDRVNELKRKFSRLAAGENLLRFVRP</sequence>
<dbReference type="Pfam" id="PF01464">
    <property type="entry name" value="SLT"/>
    <property type="match status" value="1"/>
</dbReference>
<evidence type="ECO:0000313" key="4">
    <source>
        <dbReference type="Proteomes" id="UP000001660"/>
    </source>
</evidence>
<proteinExistence type="predicted"/>
<organism evidence="3 4">
    <name type="scientific">Nitrospira defluvii</name>
    <dbReference type="NCBI Taxonomy" id="330214"/>
    <lineage>
        <taxon>Bacteria</taxon>
        <taxon>Pseudomonadati</taxon>
        <taxon>Nitrospirota</taxon>
        <taxon>Nitrospiria</taxon>
        <taxon>Nitrospirales</taxon>
        <taxon>Nitrospiraceae</taxon>
        <taxon>Nitrospira</taxon>
    </lineage>
</organism>
<dbReference type="AlphaFoldDB" id="D8P7U4"/>
<reference evidence="3 4" key="1">
    <citation type="journal article" date="2010" name="Proc. Natl. Acad. Sci. U.S.A.">
        <title>A Nitrospira metagenome illuminates the physiology and evolution of globally important nitrite-oxidizing bacteria.</title>
        <authorList>
            <person name="Lucker S."/>
            <person name="Wagner M."/>
            <person name="Maixner F."/>
            <person name="Pelletier E."/>
            <person name="Koch H."/>
            <person name="Vacherie B."/>
            <person name="Rattei T."/>
            <person name="Sinninghe Damste J."/>
            <person name="Spieck E."/>
            <person name="Le Paslier D."/>
            <person name="Daims H."/>
        </authorList>
    </citation>
    <scope>NUCLEOTIDE SEQUENCE [LARGE SCALE GENOMIC DNA]</scope>
</reference>
<dbReference type="Proteomes" id="UP000001660">
    <property type="component" value="Chromosome"/>
</dbReference>
<dbReference type="InterPro" id="IPR008258">
    <property type="entry name" value="Transglycosylase_SLT_dom_1"/>
</dbReference>
<feature type="transmembrane region" description="Helical" evidence="1">
    <location>
        <begin position="6"/>
        <end position="28"/>
    </location>
</feature>
<name>D8P7U4_9BACT</name>